<reference evidence="10 11" key="1">
    <citation type="submission" date="2020-05" db="EMBL/GenBank/DDBJ databases">
        <title>Azospirillum oleiclasticum sp. nov, a nitrogen-fixing and heavy crude oil-emulsifying bacterium isolated from the crude oil of Yumen Oilfield.</title>
        <authorList>
            <person name="Wu D."/>
            <person name="Cai M."/>
            <person name="Zhang X."/>
        </authorList>
    </citation>
    <scope>NUCLEOTIDE SEQUENCE [LARGE SCALE GENOMIC DNA]</scope>
    <source>
        <strain evidence="10 11">ROY-1-1-2</strain>
    </source>
</reference>
<feature type="transmembrane region" description="Helical" evidence="8">
    <location>
        <begin position="193"/>
        <end position="214"/>
    </location>
</feature>
<dbReference type="Pfam" id="PF00528">
    <property type="entry name" value="BPD_transp_1"/>
    <property type="match status" value="1"/>
</dbReference>
<evidence type="ECO:0000256" key="7">
    <source>
        <dbReference type="ARBA" id="ARBA00023136"/>
    </source>
</evidence>
<evidence type="ECO:0000256" key="3">
    <source>
        <dbReference type="ARBA" id="ARBA00022475"/>
    </source>
</evidence>
<feature type="transmembrane region" description="Helical" evidence="8">
    <location>
        <begin position="68"/>
        <end position="93"/>
    </location>
</feature>
<feature type="transmembrane region" description="Helical" evidence="8">
    <location>
        <begin position="139"/>
        <end position="162"/>
    </location>
</feature>
<feature type="domain" description="ABC transmembrane type-1" evidence="9">
    <location>
        <begin position="68"/>
        <end position="257"/>
    </location>
</feature>
<feature type="transmembrane region" description="Helical" evidence="8">
    <location>
        <begin position="7"/>
        <end position="30"/>
    </location>
</feature>
<keyword evidence="4" id="KW-0997">Cell inner membrane</keyword>
<evidence type="ECO:0000256" key="8">
    <source>
        <dbReference type="RuleBase" id="RU363032"/>
    </source>
</evidence>
<evidence type="ECO:0000313" key="10">
    <source>
        <dbReference type="EMBL" id="NYZ22549.1"/>
    </source>
</evidence>
<sequence length="273" mass="29469">MKRLGDVVASVLFVLLFGTAVLFLVIPLAVSVVMSFDAREYIGPFPPPSLSLHWYEALWENTAYLDGLWVSLQIGLLATGVSVVAGGMAAVFLDRFRFPGRDALETLFLSPKFVPTVVVGFSILALCATLGVRDGWWRLLFGHIIITLPFTLRATLAALVGIRRSLVEAAMILGASEFRAYLDVVMPLARTGILSGALFAFVLSFDEVAVSLFLSDPFTTTLPVALVAEMRANLNLTIAAVSALFVGLTAVAILVLDRLVGLDRVIGYGIYRS</sequence>
<keyword evidence="11" id="KW-1185">Reference proteome</keyword>
<keyword evidence="6 8" id="KW-1133">Transmembrane helix</keyword>
<feature type="transmembrane region" description="Helical" evidence="8">
    <location>
        <begin position="234"/>
        <end position="256"/>
    </location>
</feature>
<dbReference type="PANTHER" id="PTHR43357:SF4">
    <property type="entry name" value="INNER MEMBRANE ABC TRANSPORTER PERMEASE PROTEIN YDCV"/>
    <property type="match status" value="1"/>
</dbReference>
<dbReference type="InterPro" id="IPR035906">
    <property type="entry name" value="MetI-like_sf"/>
</dbReference>
<dbReference type="PROSITE" id="PS50928">
    <property type="entry name" value="ABC_TM1"/>
    <property type="match status" value="1"/>
</dbReference>
<evidence type="ECO:0000313" key="11">
    <source>
        <dbReference type="Proteomes" id="UP000584642"/>
    </source>
</evidence>
<comment type="caution">
    <text evidence="10">The sequence shown here is derived from an EMBL/GenBank/DDBJ whole genome shotgun (WGS) entry which is preliminary data.</text>
</comment>
<dbReference type="PANTHER" id="PTHR43357">
    <property type="entry name" value="INNER MEMBRANE ABC TRANSPORTER PERMEASE PROTEIN YDCV"/>
    <property type="match status" value="1"/>
</dbReference>
<keyword evidence="7 8" id="KW-0472">Membrane</keyword>
<dbReference type="InterPro" id="IPR000515">
    <property type="entry name" value="MetI-like"/>
</dbReference>
<keyword evidence="3" id="KW-1003">Cell membrane</keyword>
<gene>
    <name evidence="10" type="ORF">HND93_22800</name>
</gene>
<name>A0ABX2THN5_9PROT</name>
<dbReference type="Gene3D" id="1.10.3720.10">
    <property type="entry name" value="MetI-like"/>
    <property type="match status" value="1"/>
</dbReference>
<keyword evidence="5 8" id="KW-0812">Transmembrane</keyword>
<dbReference type="EMBL" id="JABFDB010000019">
    <property type="protein sequence ID" value="NYZ22549.1"/>
    <property type="molecule type" value="Genomic_DNA"/>
</dbReference>
<dbReference type="CDD" id="cd06261">
    <property type="entry name" value="TM_PBP2"/>
    <property type="match status" value="1"/>
</dbReference>
<proteinExistence type="inferred from homology"/>
<keyword evidence="2 8" id="KW-0813">Transport</keyword>
<evidence type="ECO:0000256" key="2">
    <source>
        <dbReference type="ARBA" id="ARBA00022448"/>
    </source>
</evidence>
<evidence type="ECO:0000259" key="9">
    <source>
        <dbReference type="PROSITE" id="PS50928"/>
    </source>
</evidence>
<dbReference type="SUPFAM" id="SSF161098">
    <property type="entry name" value="MetI-like"/>
    <property type="match status" value="1"/>
</dbReference>
<comment type="similarity">
    <text evidence="8">Belongs to the binding-protein-dependent transport system permease family.</text>
</comment>
<dbReference type="RefSeq" id="WP_180284319.1">
    <property type="nucleotide sequence ID" value="NZ_JABFDB010000019.1"/>
</dbReference>
<evidence type="ECO:0000256" key="4">
    <source>
        <dbReference type="ARBA" id="ARBA00022519"/>
    </source>
</evidence>
<dbReference type="Proteomes" id="UP000584642">
    <property type="component" value="Unassembled WGS sequence"/>
</dbReference>
<protein>
    <submittedName>
        <fullName evidence="10">ABC transporter permease</fullName>
    </submittedName>
</protein>
<comment type="subcellular location">
    <subcellularLocation>
        <location evidence="1">Cell inner membrane</location>
        <topology evidence="1">Multi-pass membrane protein</topology>
    </subcellularLocation>
    <subcellularLocation>
        <location evidence="8">Cell membrane</location>
        <topology evidence="8">Multi-pass membrane protein</topology>
    </subcellularLocation>
</comment>
<evidence type="ECO:0000256" key="6">
    <source>
        <dbReference type="ARBA" id="ARBA00022989"/>
    </source>
</evidence>
<feature type="transmembrane region" description="Helical" evidence="8">
    <location>
        <begin position="113"/>
        <end position="133"/>
    </location>
</feature>
<organism evidence="10 11">
    <name type="scientific">Azospirillum oleiclasticum</name>
    <dbReference type="NCBI Taxonomy" id="2735135"/>
    <lineage>
        <taxon>Bacteria</taxon>
        <taxon>Pseudomonadati</taxon>
        <taxon>Pseudomonadota</taxon>
        <taxon>Alphaproteobacteria</taxon>
        <taxon>Rhodospirillales</taxon>
        <taxon>Azospirillaceae</taxon>
        <taxon>Azospirillum</taxon>
    </lineage>
</organism>
<evidence type="ECO:0000256" key="1">
    <source>
        <dbReference type="ARBA" id="ARBA00004429"/>
    </source>
</evidence>
<evidence type="ECO:0000256" key="5">
    <source>
        <dbReference type="ARBA" id="ARBA00022692"/>
    </source>
</evidence>
<accession>A0ABX2THN5</accession>